<accession>A0AA36GAE8</accession>
<dbReference type="EMBL" id="CATQJA010002653">
    <property type="protein sequence ID" value="CAJ0578405.1"/>
    <property type="molecule type" value="Genomic_DNA"/>
</dbReference>
<proteinExistence type="predicted"/>
<organism evidence="1 2">
    <name type="scientific">Mesorhabditis spiculigera</name>
    <dbReference type="NCBI Taxonomy" id="96644"/>
    <lineage>
        <taxon>Eukaryota</taxon>
        <taxon>Metazoa</taxon>
        <taxon>Ecdysozoa</taxon>
        <taxon>Nematoda</taxon>
        <taxon>Chromadorea</taxon>
        <taxon>Rhabditida</taxon>
        <taxon>Rhabditina</taxon>
        <taxon>Rhabditomorpha</taxon>
        <taxon>Rhabditoidea</taxon>
        <taxon>Rhabditidae</taxon>
        <taxon>Mesorhabditinae</taxon>
        <taxon>Mesorhabditis</taxon>
    </lineage>
</organism>
<keyword evidence="2" id="KW-1185">Reference proteome</keyword>
<protein>
    <submittedName>
        <fullName evidence="1">Uncharacterized protein</fullName>
    </submittedName>
</protein>
<name>A0AA36GAE8_9BILA</name>
<gene>
    <name evidence="1" type="ORF">MSPICULIGERA_LOCUS16663</name>
</gene>
<evidence type="ECO:0000313" key="1">
    <source>
        <dbReference type="EMBL" id="CAJ0578405.1"/>
    </source>
</evidence>
<dbReference type="AlphaFoldDB" id="A0AA36GAE8"/>
<feature type="non-terminal residue" evidence="1">
    <location>
        <position position="185"/>
    </location>
</feature>
<sequence length="185" mass="21407">MSWWAKEVSLTFWRSDAERQIHCPEKTMKIICYKCQLQSSFTANRQDAEYIKELMQKLRDLPLTTNDLLTEPLCVNCSSPHPNTNEKQILAELQKSLSAALIYEMGKRICFDPPLENFVEKVINDFKTNHAKLLEELGCTSRASDARDLFLRSRDQIEQFSALTKSLLEHIDSYNLEISTFLPNS</sequence>
<dbReference type="Proteomes" id="UP001177023">
    <property type="component" value="Unassembled WGS sequence"/>
</dbReference>
<comment type="caution">
    <text evidence="1">The sequence shown here is derived from an EMBL/GenBank/DDBJ whole genome shotgun (WGS) entry which is preliminary data.</text>
</comment>
<evidence type="ECO:0000313" key="2">
    <source>
        <dbReference type="Proteomes" id="UP001177023"/>
    </source>
</evidence>
<reference evidence="1" key="1">
    <citation type="submission" date="2023-06" db="EMBL/GenBank/DDBJ databases">
        <authorList>
            <person name="Delattre M."/>
        </authorList>
    </citation>
    <scope>NUCLEOTIDE SEQUENCE</scope>
    <source>
        <strain evidence="1">AF72</strain>
    </source>
</reference>